<keyword evidence="1" id="KW-1133">Transmembrane helix</keyword>
<feature type="transmembrane region" description="Helical" evidence="1">
    <location>
        <begin position="360"/>
        <end position="383"/>
    </location>
</feature>
<protein>
    <recommendedName>
        <fullName evidence="4">DUF4153 domain-containing protein</fullName>
    </recommendedName>
</protein>
<keyword evidence="3" id="KW-1185">Reference proteome</keyword>
<evidence type="ECO:0008006" key="4">
    <source>
        <dbReference type="Google" id="ProtNLM"/>
    </source>
</evidence>
<feature type="transmembrane region" description="Helical" evidence="1">
    <location>
        <begin position="330"/>
        <end position="348"/>
    </location>
</feature>
<name>A0A6G8PUK0_9ACTN</name>
<feature type="transmembrane region" description="Helical" evidence="1">
    <location>
        <begin position="191"/>
        <end position="210"/>
    </location>
</feature>
<feature type="transmembrane region" description="Helical" evidence="1">
    <location>
        <begin position="134"/>
        <end position="153"/>
    </location>
</feature>
<proteinExistence type="predicted"/>
<feature type="transmembrane region" description="Helical" evidence="1">
    <location>
        <begin position="296"/>
        <end position="318"/>
    </location>
</feature>
<dbReference type="AlphaFoldDB" id="A0A6G8PUK0"/>
<dbReference type="RefSeq" id="WP_166395127.1">
    <property type="nucleotide sequence ID" value="NZ_CP045121.1"/>
</dbReference>
<sequence>MPDPGHGVSLEEQIDRWRSYLRRRQAIHSVDVAELEDHLREQVAVLVDAGLATDEAFLVAVKRMGDLDALSREFASEHSERLWKQLVVVPSNSGDPRARARTEAVVAFCLAVAAAVVIKVPALFGIQLDGDAGFYARNLSLFVLPLLTGYFVWNRRLGTGTILWLAVAFVAAGVFANVYPFGGDLDGYTEALTALHLPIALWLVVGIAYAGGRWRQVAGRMDFIRFSGELFIYYVLIALGGGVLTAFMAMIFRSIGIDVEPFFESWLLPCGAAGAVVVASWLVEAKQSVIENMAPVLTRLFTPLFAAVLVTFLGTLLWTGRGVGIERNVLIAFDLLLVLVLGLLLYSVSARDPQSPPGAFDVVQVVLVVSALLADAVALWAIAARITEFGFSPNRVAALGENVILLVNLAWSAVLYVRFLRGRGSFTGLERWQTAYLPVYAAWAAIVVIVFPPVFGYV</sequence>
<evidence type="ECO:0000256" key="1">
    <source>
        <dbReference type="SAM" id="Phobius"/>
    </source>
</evidence>
<evidence type="ECO:0000313" key="2">
    <source>
        <dbReference type="EMBL" id="QIN77445.1"/>
    </source>
</evidence>
<dbReference type="Proteomes" id="UP000502706">
    <property type="component" value="Chromosome"/>
</dbReference>
<feature type="transmembrane region" description="Helical" evidence="1">
    <location>
        <begin position="231"/>
        <end position="254"/>
    </location>
</feature>
<organism evidence="2 3">
    <name type="scientific">Rubrobacter marinus</name>
    <dbReference type="NCBI Taxonomy" id="2653852"/>
    <lineage>
        <taxon>Bacteria</taxon>
        <taxon>Bacillati</taxon>
        <taxon>Actinomycetota</taxon>
        <taxon>Rubrobacteria</taxon>
        <taxon>Rubrobacterales</taxon>
        <taxon>Rubrobacteraceae</taxon>
        <taxon>Rubrobacter</taxon>
    </lineage>
</organism>
<feature type="transmembrane region" description="Helical" evidence="1">
    <location>
        <begin position="432"/>
        <end position="455"/>
    </location>
</feature>
<evidence type="ECO:0000313" key="3">
    <source>
        <dbReference type="Proteomes" id="UP000502706"/>
    </source>
</evidence>
<dbReference type="KEGG" id="rmar:GBA65_01795"/>
<gene>
    <name evidence="2" type="ORF">GBA65_01795</name>
</gene>
<dbReference type="NCBIfam" id="NF038403">
    <property type="entry name" value="perm_prefix_1"/>
    <property type="match status" value="1"/>
</dbReference>
<feature type="transmembrane region" description="Helical" evidence="1">
    <location>
        <begin position="403"/>
        <end position="420"/>
    </location>
</feature>
<keyword evidence="1" id="KW-0472">Membrane</keyword>
<feature type="transmembrane region" description="Helical" evidence="1">
    <location>
        <begin position="105"/>
        <end position="128"/>
    </location>
</feature>
<feature type="transmembrane region" description="Helical" evidence="1">
    <location>
        <begin position="266"/>
        <end position="284"/>
    </location>
</feature>
<keyword evidence="1" id="KW-0812">Transmembrane</keyword>
<dbReference type="EMBL" id="CP045121">
    <property type="protein sequence ID" value="QIN77445.1"/>
    <property type="molecule type" value="Genomic_DNA"/>
</dbReference>
<accession>A0A6G8PUK0</accession>
<dbReference type="InterPro" id="IPR047928">
    <property type="entry name" value="Perm_prefix_1"/>
</dbReference>
<reference evidence="2 3" key="1">
    <citation type="submission" date="2019-10" db="EMBL/GenBank/DDBJ databases">
        <title>Rubrobacter sp nov SCSIO 52915 isolated from a deep-sea sediment in the South China Sea.</title>
        <authorList>
            <person name="Chen R.W."/>
        </authorList>
    </citation>
    <scope>NUCLEOTIDE SEQUENCE [LARGE SCALE GENOMIC DNA]</scope>
    <source>
        <strain evidence="2 3">SCSIO 52915</strain>
    </source>
</reference>
<feature type="transmembrane region" description="Helical" evidence="1">
    <location>
        <begin position="160"/>
        <end position="179"/>
    </location>
</feature>